<evidence type="ECO:0000313" key="4">
    <source>
        <dbReference type="Proteomes" id="UP000254554"/>
    </source>
</evidence>
<dbReference type="STRING" id="1094715.GCA_000236165_00045"/>
<keyword evidence="4" id="KW-1185">Reference proteome</keyword>
<protein>
    <recommendedName>
        <fullName evidence="2">JmjC domain-containing protein</fullName>
    </recommendedName>
</protein>
<dbReference type="SUPFAM" id="SSF51197">
    <property type="entry name" value="Clavaminate synthase-like"/>
    <property type="match status" value="1"/>
</dbReference>
<dbReference type="RefSeq" id="WP_010652190.1">
    <property type="nucleotide sequence ID" value="NZ_JAPHOS010000001.1"/>
</dbReference>
<gene>
    <name evidence="3" type="ORF">NCTC11370_00045</name>
</gene>
<dbReference type="GeneID" id="93291103"/>
<evidence type="ECO:0000259" key="2">
    <source>
        <dbReference type="PROSITE" id="PS51184"/>
    </source>
</evidence>
<dbReference type="PROSITE" id="PS51184">
    <property type="entry name" value="JMJC"/>
    <property type="match status" value="1"/>
</dbReference>
<dbReference type="InterPro" id="IPR003347">
    <property type="entry name" value="JmjC_dom"/>
</dbReference>
<proteinExistence type="predicted"/>
<dbReference type="OrthoDB" id="479699at2"/>
<keyword evidence="1" id="KW-0812">Transmembrane</keyword>
<dbReference type="PANTHER" id="PTHR12461">
    <property type="entry name" value="HYPOXIA-INDUCIBLE FACTOR 1 ALPHA INHIBITOR-RELATED"/>
    <property type="match status" value="1"/>
</dbReference>
<dbReference type="PANTHER" id="PTHR12461:SF105">
    <property type="entry name" value="HYPOXIA-INDUCIBLE FACTOR 1-ALPHA INHIBITOR"/>
    <property type="match status" value="1"/>
</dbReference>
<dbReference type="InterPro" id="IPR041667">
    <property type="entry name" value="Cupin_8"/>
</dbReference>
<dbReference type="Gene3D" id="2.60.120.10">
    <property type="entry name" value="Jelly Rolls"/>
    <property type="match status" value="1"/>
</dbReference>
<keyword evidence="1" id="KW-1133">Transmembrane helix</keyword>
<name>A0A377G684_9GAMM</name>
<evidence type="ECO:0000313" key="3">
    <source>
        <dbReference type="EMBL" id="STO20000.1"/>
    </source>
</evidence>
<dbReference type="Pfam" id="PF13621">
    <property type="entry name" value="Cupin_8"/>
    <property type="match status" value="1"/>
</dbReference>
<sequence length="318" mass="37983">MRIKKIKEVEYEYGHEEYIKQLLYTSKEPLLIKIKNFTDKFTLDYFEDLLDGITTYDTYENDRRKSHESAHYTQVINQIKNNMPHRIFGQVFGRKASAAIEYYVPLWQKIPLRPRYFNKKLKVVYFFGGKGAHTEMHFDREHCCNLHLCLCGKKKLLLFTEDQSDFLYKVPFVGDTLIDFGLPMEEIKEQFPRLEQAEGYDVSLERGDMLFMPRNCWHYTTYIDASAAATYVFYPKKRLQFYGYFTGYFYMGLLGKKEGGLGICTWSLFKKFRRNYALADGRKKRLFKMIEKTSYLFLLPVISILVRISFLRRPRRVY</sequence>
<feature type="domain" description="JmjC" evidence="2">
    <location>
        <begin position="102"/>
        <end position="250"/>
    </location>
</feature>
<dbReference type="EMBL" id="UGGT01000001">
    <property type="protein sequence ID" value="STO20000.1"/>
    <property type="molecule type" value="Genomic_DNA"/>
</dbReference>
<dbReference type="InterPro" id="IPR014710">
    <property type="entry name" value="RmlC-like_jellyroll"/>
</dbReference>
<dbReference type="Proteomes" id="UP000254554">
    <property type="component" value="Unassembled WGS sequence"/>
</dbReference>
<keyword evidence="1" id="KW-0472">Membrane</keyword>
<organism evidence="3 4">
    <name type="scientific">Fluoribacter dumoffii</name>
    <dbReference type="NCBI Taxonomy" id="463"/>
    <lineage>
        <taxon>Bacteria</taxon>
        <taxon>Pseudomonadati</taxon>
        <taxon>Pseudomonadota</taxon>
        <taxon>Gammaproteobacteria</taxon>
        <taxon>Legionellales</taxon>
        <taxon>Legionellaceae</taxon>
        <taxon>Fluoribacter</taxon>
    </lineage>
</organism>
<feature type="transmembrane region" description="Helical" evidence="1">
    <location>
        <begin position="293"/>
        <end position="310"/>
    </location>
</feature>
<reference evidence="3 4" key="1">
    <citation type="submission" date="2018-06" db="EMBL/GenBank/DDBJ databases">
        <authorList>
            <consortium name="Pathogen Informatics"/>
            <person name="Doyle S."/>
        </authorList>
    </citation>
    <scope>NUCLEOTIDE SEQUENCE [LARGE SCALE GENOMIC DNA]</scope>
    <source>
        <strain evidence="3 4">NCTC11370</strain>
    </source>
</reference>
<evidence type="ECO:0000256" key="1">
    <source>
        <dbReference type="SAM" id="Phobius"/>
    </source>
</evidence>
<accession>A0A377G684</accession>
<dbReference type="AlphaFoldDB" id="A0A377G684"/>